<organism evidence="1 2">
    <name type="scientific">Desulfofundulus australicus DSM 11792</name>
    <dbReference type="NCBI Taxonomy" id="1121425"/>
    <lineage>
        <taxon>Bacteria</taxon>
        <taxon>Bacillati</taxon>
        <taxon>Bacillota</taxon>
        <taxon>Clostridia</taxon>
        <taxon>Eubacteriales</taxon>
        <taxon>Peptococcaceae</taxon>
        <taxon>Desulfofundulus</taxon>
    </lineage>
</organism>
<accession>A0A1M5EAX9</accession>
<evidence type="ECO:0000313" key="2">
    <source>
        <dbReference type="Proteomes" id="UP000184196"/>
    </source>
</evidence>
<dbReference type="EMBL" id="FQUW01000075">
    <property type="protein sequence ID" value="SHF76389.1"/>
    <property type="molecule type" value="Genomic_DNA"/>
</dbReference>
<evidence type="ECO:0000313" key="1">
    <source>
        <dbReference type="EMBL" id="SHF76389.1"/>
    </source>
</evidence>
<name>A0A1M5EAX9_9FIRM</name>
<protein>
    <submittedName>
        <fullName evidence="1">Uncharacterized protein</fullName>
    </submittedName>
</protein>
<dbReference type="Proteomes" id="UP000184196">
    <property type="component" value="Unassembled WGS sequence"/>
</dbReference>
<sequence>MTDAELIRFLEDLSGMARTLHGYHSPLQHERQRRKLLKENKPLSYKRWGDDSMFRLRLLNLIPHDVLLRLADEIDVFVKTYKEQRAKEQQAIINEAYSEEKGIVLLH</sequence>
<gene>
    <name evidence="1" type="ORF">SAMN02745218_03017</name>
</gene>
<keyword evidence="2" id="KW-1185">Reference proteome</keyword>
<reference evidence="2" key="1">
    <citation type="submission" date="2016-11" db="EMBL/GenBank/DDBJ databases">
        <authorList>
            <person name="Varghese N."/>
            <person name="Submissions S."/>
        </authorList>
    </citation>
    <scope>NUCLEOTIDE SEQUENCE [LARGE SCALE GENOMIC DNA]</scope>
    <source>
        <strain evidence="2">DSM 11792</strain>
    </source>
</reference>
<proteinExistence type="predicted"/>
<dbReference type="RefSeq" id="WP_073167784.1">
    <property type="nucleotide sequence ID" value="NZ_FQUW01000075.1"/>
</dbReference>
<dbReference type="AlphaFoldDB" id="A0A1M5EAX9"/>